<dbReference type="GO" id="GO:0043138">
    <property type="term" value="F:3'-5' DNA helicase activity"/>
    <property type="evidence" value="ECO:0007669"/>
    <property type="project" value="UniProtKB-EC"/>
</dbReference>
<dbReference type="GO" id="GO:0000725">
    <property type="term" value="P:recombinational repair"/>
    <property type="evidence" value="ECO:0007669"/>
    <property type="project" value="TreeGrafter"/>
</dbReference>
<protein>
    <recommendedName>
        <fullName evidence="9">DNA 3'-5' helicase</fullName>
        <ecNumber evidence="9">5.6.2.4</ecNumber>
    </recommendedName>
</protein>
<keyword evidence="7" id="KW-0413">Isomerase</keyword>
<dbReference type="GO" id="GO:0003677">
    <property type="term" value="F:DNA binding"/>
    <property type="evidence" value="ECO:0007669"/>
    <property type="project" value="UniProtKB-KW"/>
</dbReference>
<evidence type="ECO:0000256" key="1">
    <source>
        <dbReference type="ARBA" id="ARBA00009922"/>
    </source>
</evidence>
<dbReference type="InterPro" id="IPR000212">
    <property type="entry name" value="DNA_helicase_UvrD/REP"/>
</dbReference>
<dbReference type="InterPro" id="IPR014016">
    <property type="entry name" value="UvrD-like_ATP-bd"/>
</dbReference>
<feature type="binding site" evidence="11">
    <location>
        <begin position="26"/>
        <end position="33"/>
    </location>
    <ligand>
        <name>ATP</name>
        <dbReference type="ChEBI" id="CHEBI:30616"/>
    </ligand>
</feature>
<dbReference type="EMBL" id="PFSJ01000019">
    <property type="protein sequence ID" value="PJC23616.1"/>
    <property type="molecule type" value="Genomic_DNA"/>
</dbReference>
<feature type="domain" description="UvrD-like helicase C-terminal" evidence="13">
    <location>
        <begin position="288"/>
        <end position="549"/>
    </location>
</feature>
<evidence type="ECO:0000259" key="12">
    <source>
        <dbReference type="PROSITE" id="PS51198"/>
    </source>
</evidence>
<evidence type="ECO:0000256" key="10">
    <source>
        <dbReference type="ARBA" id="ARBA00048988"/>
    </source>
</evidence>
<organism evidence="14 15">
    <name type="scientific">candidate division WWE3 bacterium CG_4_9_14_0_2_um_filter_35_11</name>
    <dbReference type="NCBI Taxonomy" id="1975077"/>
    <lineage>
        <taxon>Bacteria</taxon>
        <taxon>Katanobacteria</taxon>
    </lineage>
</organism>
<dbReference type="GO" id="GO:0005524">
    <property type="term" value="F:ATP binding"/>
    <property type="evidence" value="ECO:0007669"/>
    <property type="project" value="UniProtKB-UniRule"/>
</dbReference>
<evidence type="ECO:0000256" key="3">
    <source>
        <dbReference type="ARBA" id="ARBA00022801"/>
    </source>
</evidence>
<evidence type="ECO:0000313" key="14">
    <source>
        <dbReference type="EMBL" id="PJC23616.1"/>
    </source>
</evidence>
<dbReference type="GO" id="GO:0033202">
    <property type="term" value="C:DNA helicase complex"/>
    <property type="evidence" value="ECO:0007669"/>
    <property type="project" value="TreeGrafter"/>
</dbReference>
<dbReference type="PROSITE" id="PS51217">
    <property type="entry name" value="UVRD_HELICASE_CTER"/>
    <property type="match status" value="1"/>
</dbReference>
<dbReference type="Proteomes" id="UP000229756">
    <property type="component" value="Unassembled WGS sequence"/>
</dbReference>
<dbReference type="PANTHER" id="PTHR11070:SF2">
    <property type="entry name" value="ATP-DEPENDENT DNA HELICASE SRS2"/>
    <property type="match status" value="1"/>
</dbReference>
<keyword evidence="4 11" id="KW-0347">Helicase</keyword>
<dbReference type="Gene3D" id="1.10.486.10">
    <property type="entry name" value="PCRA, domain 4"/>
    <property type="match status" value="1"/>
</dbReference>
<dbReference type="PROSITE" id="PS51198">
    <property type="entry name" value="UVRD_HELICASE_ATP_BIND"/>
    <property type="match status" value="1"/>
</dbReference>
<evidence type="ECO:0000256" key="7">
    <source>
        <dbReference type="ARBA" id="ARBA00023235"/>
    </source>
</evidence>
<dbReference type="Gene3D" id="1.10.10.160">
    <property type="match status" value="1"/>
</dbReference>
<keyword evidence="6" id="KW-0238">DNA-binding</keyword>
<dbReference type="InterPro" id="IPR027417">
    <property type="entry name" value="P-loop_NTPase"/>
</dbReference>
<dbReference type="GO" id="GO:0016887">
    <property type="term" value="F:ATP hydrolysis activity"/>
    <property type="evidence" value="ECO:0007669"/>
    <property type="project" value="RHEA"/>
</dbReference>
<keyword evidence="3 11" id="KW-0378">Hydrolase</keyword>
<name>A0A2M8ELJ6_UNCKA</name>
<evidence type="ECO:0000256" key="5">
    <source>
        <dbReference type="ARBA" id="ARBA00022840"/>
    </source>
</evidence>
<reference evidence="15" key="1">
    <citation type="submission" date="2017-09" db="EMBL/GenBank/DDBJ databases">
        <title>Depth-based differentiation of microbial function through sediment-hosted aquifers and enrichment of novel symbionts in the deep terrestrial subsurface.</title>
        <authorList>
            <person name="Probst A.J."/>
            <person name="Ladd B."/>
            <person name="Jarett J.K."/>
            <person name="Geller-Mcgrath D.E."/>
            <person name="Sieber C.M.K."/>
            <person name="Emerson J.B."/>
            <person name="Anantharaman K."/>
            <person name="Thomas B.C."/>
            <person name="Malmstrom R."/>
            <person name="Stieglmeier M."/>
            <person name="Klingl A."/>
            <person name="Woyke T."/>
            <person name="Ryan C.M."/>
            <person name="Banfield J.F."/>
        </authorList>
    </citation>
    <scope>NUCLEOTIDE SEQUENCE [LARGE SCALE GENOMIC DNA]</scope>
</reference>
<comment type="catalytic activity">
    <reaction evidence="10">
        <text>ATP + H2O = ADP + phosphate + H(+)</text>
        <dbReference type="Rhea" id="RHEA:13065"/>
        <dbReference type="ChEBI" id="CHEBI:15377"/>
        <dbReference type="ChEBI" id="CHEBI:15378"/>
        <dbReference type="ChEBI" id="CHEBI:30616"/>
        <dbReference type="ChEBI" id="CHEBI:43474"/>
        <dbReference type="ChEBI" id="CHEBI:456216"/>
        <dbReference type="EC" id="5.6.2.4"/>
    </reaction>
</comment>
<dbReference type="Pfam" id="PF00580">
    <property type="entry name" value="UvrD-helicase"/>
    <property type="match status" value="1"/>
</dbReference>
<accession>A0A2M8ELJ6</accession>
<evidence type="ECO:0000256" key="4">
    <source>
        <dbReference type="ARBA" id="ARBA00022806"/>
    </source>
</evidence>
<dbReference type="AlphaFoldDB" id="A0A2M8ELJ6"/>
<dbReference type="CDD" id="cd17932">
    <property type="entry name" value="DEXQc_UvrD"/>
    <property type="match status" value="1"/>
</dbReference>
<dbReference type="SUPFAM" id="SSF52540">
    <property type="entry name" value="P-loop containing nucleoside triphosphate hydrolases"/>
    <property type="match status" value="1"/>
</dbReference>
<dbReference type="InterPro" id="IPR014017">
    <property type="entry name" value="DNA_helicase_UvrD-like_C"/>
</dbReference>
<proteinExistence type="inferred from homology"/>
<keyword evidence="5 11" id="KW-0067">ATP-binding</keyword>
<dbReference type="GO" id="GO:0005829">
    <property type="term" value="C:cytosol"/>
    <property type="evidence" value="ECO:0007669"/>
    <property type="project" value="TreeGrafter"/>
</dbReference>
<evidence type="ECO:0000256" key="8">
    <source>
        <dbReference type="ARBA" id="ARBA00034617"/>
    </source>
</evidence>
<comment type="caution">
    <text evidence="14">The sequence shown here is derived from an EMBL/GenBank/DDBJ whole genome shotgun (WGS) entry which is preliminary data.</text>
</comment>
<comment type="catalytic activity">
    <reaction evidence="8">
        <text>Couples ATP hydrolysis with the unwinding of duplex DNA by translocating in the 3'-5' direction.</text>
        <dbReference type="EC" id="5.6.2.4"/>
    </reaction>
</comment>
<gene>
    <name evidence="14" type="ORF">CO058_02555</name>
</gene>
<dbReference type="EC" id="5.6.2.4" evidence="9"/>
<dbReference type="PANTHER" id="PTHR11070">
    <property type="entry name" value="UVRD / RECB / PCRA DNA HELICASE FAMILY MEMBER"/>
    <property type="match status" value="1"/>
</dbReference>
<dbReference type="Gene3D" id="3.40.50.300">
    <property type="entry name" value="P-loop containing nucleotide triphosphate hydrolases"/>
    <property type="match status" value="2"/>
</dbReference>
<feature type="domain" description="UvrD-like helicase ATP-binding" evidence="12">
    <location>
        <begin position="5"/>
        <end position="287"/>
    </location>
</feature>
<dbReference type="InterPro" id="IPR013986">
    <property type="entry name" value="DExx_box_DNA_helicase_dom_sf"/>
</dbReference>
<sequence>MDLLSELNQEQKDVVLHDSGPAMIIAGPGSGKTRALTHKIAYLMKDKGLSSDQILAVTFTNKAAKEMKERVESLLKDTGFIAPSWIGTFHSICVRILRIEGQALEIARDFVIYDTDDSIKIIKEVMADIGDSMNDLAPKAVLSSISRAKSELIDPKEYARQSGGNYFFDRVSKIYPKYQERLKDNHALDFDDIIFAVVKLFHDNPNVLEKYQNKFLHVLVDEYQDTNRVQYSLVKMIAKKRKNLTVVGDVSQSIYSWRGADYRNMLQFEKDYPGSKVYKLEKNYRSTKNILSAAKTLIENNSTHISIDLYTDNVQGEKVFLYEAEHEKSEASYVADMISMSLVTTSSHGPEYLEKTLFSDCAVLYRTNAQSRAIEEAFITSGIPYRIVGGVKFYDRREIRDVLAYLRVFQNPRDTISWDRCINTPTRGIGKKAMERIREGGYNVDLIEELTGLNWRAAPANAGAALIGATPLTLLDAVLKDFGYLEYLNDGTEESVSRIENIKELRTVAAQFSSLQEFLENVALVEASNRAADTVSDAVTLMTLHSAKGLEFDHVFMVGMEEGIFPHSRAMTDPKELEEERRLCYVGITRAKKSLFLTYTRRRTLFGQSGVSIVSRFIAELPEEVLKFSFS</sequence>
<evidence type="ECO:0000256" key="6">
    <source>
        <dbReference type="ARBA" id="ARBA00023125"/>
    </source>
</evidence>
<dbReference type="Pfam" id="PF13361">
    <property type="entry name" value="UvrD_C"/>
    <property type="match status" value="2"/>
</dbReference>
<dbReference type="CDD" id="cd18807">
    <property type="entry name" value="SF1_C_UvrD"/>
    <property type="match status" value="1"/>
</dbReference>
<evidence type="ECO:0000256" key="2">
    <source>
        <dbReference type="ARBA" id="ARBA00022741"/>
    </source>
</evidence>
<evidence type="ECO:0000259" key="13">
    <source>
        <dbReference type="PROSITE" id="PS51217"/>
    </source>
</evidence>
<evidence type="ECO:0000313" key="15">
    <source>
        <dbReference type="Proteomes" id="UP000229756"/>
    </source>
</evidence>
<keyword evidence="2 11" id="KW-0547">Nucleotide-binding</keyword>
<evidence type="ECO:0000256" key="9">
    <source>
        <dbReference type="ARBA" id="ARBA00034808"/>
    </source>
</evidence>
<evidence type="ECO:0000256" key="11">
    <source>
        <dbReference type="PROSITE-ProRule" id="PRU00560"/>
    </source>
</evidence>
<comment type="similarity">
    <text evidence="1">Belongs to the helicase family. UvrD subfamily.</text>
</comment>